<name>W5TMT4_9NOCA</name>
<feature type="domain" description="CobE/GbiG C-terminal" evidence="1">
    <location>
        <begin position="9"/>
        <end position="125"/>
    </location>
</feature>
<dbReference type="PANTHER" id="PTHR37477:SF1">
    <property type="entry name" value="COBALT-PRECORRIN-5A HYDROLASE"/>
    <property type="match status" value="1"/>
</dbReference>
<dbReference type="EMBL" id="CP006850">
    <property type="protein sequence ID" value="AHH20298.1"/>
    <property type="molecule type" value="Genomic_DNA"/>
</dbReference>
<evidence type="ECO:0000313" key="2">
    <source>
        <dbReference type="EMBL" id="AHH20298.1"/>
    </source>
</evidence>
<evidence type="ECO:0000259" key="1">
    <source>
        <dbReference type="Pfam" id="PF01890"/>
    </source>
</evidence>
<evidence type="ECO:0000313" key="3">
    <source>
        <dbReference type="Proteomes" id="UP000019150"/>
    </source>
</evidence>
<dbReference type="AlphaFoldDB" id="W5TMT4"/>
<protein>
    <submittedName>
        <fullName evidence="2">Putative cobalamin synthesis protein</fullName>
    </submittedName>
</protein>
<dbReference type="InterPro" id="IPR002750">
    <property type="entry name" value="CobE/GbiG_C"/>
</dbReference>
<proteinExistence type="predicted"/>
<sequence length="127" mass="12563">MGAGVTDAVVVGIGARPGPDAGTVVRAVRKVVGDSSIRCLATIDRRADEAGMTAAAADLGVPVLGFGSAELAGVDVPTPAVRAAEAIGTPSVAEAAALLACARWCDRPRLLVPKTVVEGITVAIACC</sequence>
<dbReference type="Gene3D" id="3.30.420.180">
    <property type="entry name" value="CobE/GbiG C-terminal domain"/>
    <property type="match status" value="1"/>
</dbReference>
<dbReference type="PANTHER" id="PTHR37477">
    <property type="entry name" value="COBALT-PRECORRIN-5A HYDROLASE"/>
    <property type="match status" value="1"/>
</dbReference>
<organism evidence="2 3">
    <name type="scientific">Nocardia nova SH22a</name>
    <dbReference type="NCBI Taxonomy" id="1415166"/>
    <lineage>
        <taxon>Bacteria</taxon>
        <taxon>Bacillati</taxon>
        <taxon>Actinomycetota</taxon>
        <taxon>Actinomycetes</taxon>
        <taxon>Mycobacteriales</taxon>
        <taxon>Nocardiaceae</taxon>
        <taxon>Nocardia</taxon>
    </lineage>
</organism>
<dbReference type="InterPro" id="IPR052553">
    <property type="entry name" value="CbiG_hydrolase"/>
</dbReference>
<dbReference type="KEGG" id="nno:NONO_c55180"/>
<dbReference type="eggNOG" id="COG2073">
    <property type="taxonomic scope" value="Bacteria"/>
</dbReference>
<dbReference type="STRING" id="1415166.NONO_c55180"/>
<dbReference type="HOGENOM" id="CLU_087913_0_1_11"/>
<dbReference type="PATRIC" id="fig|1415166.3.peg.5689"/>
<keyword evidence="3" id="KW-1185">Reference proteome</keyword>
<dbReference type="SUPFAM" id="SSF159664">
    <property type="entry name" value="CobE/GbiG C-terminal domain-like"/>
    <property type="match status" value="1"/>
</dbReference>
<dbReference type="OrthoDB" id="5198016at2"/>
<reference evidence="2 3" key="1">
    <citation type="journal article" date="2014" name="Appl. Environ. Microbiol.">
        <title>Insights into the Microbial Degradation of Rubber and Gutta-Percha by Analysis of the Complete Genome of Nocardia nova SH22a.</title>
        <authorList>
            <person name="Luo Q."/>
            <person name="Hiessl S."/>
            <person name="Poehlein A."/>
            <person name="Daniel R."/>
            <person name="Steinbuchel A."/>
        </authorList>
    </citation>
    <scope>NUCLEOTIDE SEQUENCE [LARGE SCALE GENOMIC DNA]</scope>
    <source>
        <strain evidence="2">SH22a</strain>
    </source>
</reference>
<dbReference type="GO" id="GO:0009236">
    <property type="term" value="P:cobalamin biosynthetic process"/>
    <property type="evidence" value="ECO:0007669"/>
    <property type="project" value="InterPro"/>
</dbReference>
<dbReference type="Pfam" id="PF01890">
    <property type="entry name" value="CbiG_C"/>
    <property type="match status" value="1"/>
</dbReference>
<dbReference type="InterPro" id="IPR036518">
    <property type="entry name" value="CobE/GbiG_C_sf"/>
</dbReference>
<gene>
    <name evidence="2" type="ORF">NONO_c55180</name>
</gene>
<dbReference type="Proteomes" id="UP000019150">
    <property type="component" value="Chromosome"/>
</dbReference>
<accession>W5TMT4</accession>